<dbReference type="Pfam" id="PF01797">
    <property type="entry name" value="Y1_Tnp"/>
    <property type="match status" value="1"/>
</dbReference>
<dbReference type="GO" id="GO:0043565">
    <property type="term" value="F:sequence-specific DNA binding"/>
    <property type="evidence" value="ECO:0007669"/>
    <property type="project" value="TreeGrafter"/>
</dbReference>
<accession>A0A418WWA6</accession>
<dbReference type="OrthoDB" id="9794403at2"/>
<dbReference type="PANTHER" id="PTHR36966">
    <property type="entry name" value="REP-ASSOCIATED TYROSINE TRANSPOSASE"/>
    <property type="match status" value="1"/>
</dbReference>
<comment type="caution">
    <text evidence="2">The sequence shown here is derived from an EMBL/GenBank/DDBJ whole genome shotgun (WGS) entry which is preliminary data.</text>
</comment>
<dbReference type="InterPro" id="IPR052715">
    <property type="entry name" value="RAYT_transposase"/>
</dbReference>
<proteinExistence type="predicted"/>
<name>A0A418WWA6_9BURK</name>
<dbReference type="InterPro" id="IPR036515">
    <property type="entry name" value="Transposase_17_sf"/>
</dbReference>
<dbReference type="AlphaFoldDB" id="A0A418WWA6"/>
<dbReference type="EMBL" id="QYUN01000003">
    <property type="protein sequence ID" value="RJF97002.1"/>
    <property type="molecule type" value="Genomic_DNA"/>
</dbReference>
<dbReference type="NCBIfam" id="NF047646">
    <property type="entry name" value="REP_Tyr_transpos"/>
    <property type="match status" value="1"/>
</dbReference>
<evidence type="ECO:0000259" key="1">
    <source>
        <dbReference type="SMART" id="SM01321"/>
    </source>
</evidence>
<gene>
    <name evidence="2" type="ORF">D3870_18935</name>
</gene>
<keyword evidence="3" id="KW-1185">Reference proteome</keyword>
<dbReference type="GO" id="GO:0006313">
    <property type="term" value="P:DNA transposition"/>
    <property type="evidence" value="ECO:0007669"/>
    <property type="project" value="InterPro"/>
</dbReference>
<reference evidence="2 3" key="1">
    <citation type="submission" date="2018-09" db="EMBL/GenBank/DDBJ databases">
        <authorList>
            <person name="Zhu H."/>
        </authorList>
    </citation>
    <scope>NUCLEOTIDE SEQUENCE [LARGE SCALE GENOMIC DNA]</scope>
    <source>
        <strain evidence="2 3">K2R10-39</strain>
    </source>
</reference>
<dbReference type="SMART" id="SM01321">
    <property type="entry name" value="Y1_Tnp"/>
    <property type="match status" value="1"/>
</dbReference>
<dbReference type="Proteomes" id="UP000285190">
    <property type="component" value="Unassembled WGS sequence"/>
</dbReference>
<feature type="domain" description="Transposase IS200-like" evidence="1">
    <location>
        <begin position="8"/>
        <end position="130"/>
    </location>
</feature>
<dbReference type="Gene3D" id="3.30.70.1290">
    <property type="entry name" value="Transposase IS200-like"/>
    <property type="match status" value="1"/>
</dbReference>
<dbReference type="GO" id="GO:0004803">
    <property type="term" value="F:transposase activity"/>
    <property type="evidence" value="ECO:0007669"/>
    <property type="project" value="InterPro"/>
</dbReference>
<organism evidence="2 3">
    <name type="scientific">Noviherbaspirillum cavernae</name>
    <dbReference type="NCBI Taxonomy" id="2320862"/>
    <lineage>
        <taxon>Bacteria</taxon>
        <taxon>Pseudomonadati</taxon>
        <taxon>Pseudomonadota</taxon>
        <taxon>Betaproteobacteria</taxon>
        <taxon>Burkholderiales</taxon>
        <taxon>Oxalobacteraceae</taxon>
        <taxon>Noviherbaspirillum</taxon>
    </lineage>
</organism>
<evidence type="ECO:0000313" key="3">
    <source>
        <dbReference type="Proteomes" id="UP000285190"/>
    </source>
</evidence>
<dbReference type="InterPro" id="IPR002686">
    <property type="entry name" value="Transposase_17"/>
</dbReference>
<sequence length="171" mass="20379">MRYRRSNIAGGTYFFTVNLADRKSSLLTEHIEVLRNAMRKICQSHPFETMAVVVLPDHLHAIWRLPEGDADFSLRWSLIKAAFSREMPKTEAIRSSRRLKRERGIWQRRYWEHQIRDDDLEKHVAYVHFNPVKHGYVTRASDWPYSSIHREIERGSLDADWGCIKKEERDE</sequence>
<protein>
    <submittedName>
        <fullName evidence="2">Transposase</fullName>
    </submittedName>
</protein>
<dbReference type="PANTHER" id="PTHR36966:SF1">
    <property type="entry name" value="REP-ASSOCIATED TYROSINE TRANSPOSASE"/>
    <property type="match status" value="1"/>
</dbReference>
<evidence type="ECO:0000313" key="2">
    <source>
        <dbReference type="EMBL" id="RJF97002.1"/>
    </source>
</evidence>
<dbReference type="SUPFAM" id="SSF143422">
    <property type="entry name" value="Transposase IS200-like"/>
    <property type="match status" value="1"/>
</dbReference>